<keyword evidence="3 8" id="KW-0812">Transmembrane</keyword>
<evidence type="ECO:0000313" key="10">
    <source>
        <dbReference type="EMBL" id="RIA84077.1"/>
    </source>
</evidence>
<evidence type="ECO:0000256" key="2">
    <source>
        <dbReference type="ARBA" id="ARBA00022448"/>
    </source>
</evidence>
<dbReference type="InterPro" id="IPR050794">
    <property type="entry name" value="CPA2_transporter"/>
</dbReference>
<dbReference type="GO" id="GO:0016020">
    <property type="term" value="C:membrane"/>
    <property type="evidence" value="ECO:0007669"/>
    <property type="project" value="UniProtKB-SubCell"/>
</dbReference>
<protein>
    <submittedName>
        <fullName evidence="10">Sodium/hydrogen exchanger family-domain-containing protein</fullName>
    </submittedName>
</protein>
<keyword evidence="6 8" id="KW-0472">Membrane</keyword>
<feature type="transmembrane region" description="Helical" evidence="8">
    <location>
        <begin position="157"/>
        <end position="179"/>
    </location>
</feature>
<evidence type="ECO:0000256" key="4">
    <source>
        <dbReference type="ARBA" id="ARBA00022989"/>
    </source>
</evidence>
<feature type="region of interest" description="Disordered" evidence="7">
    <location>
        <begin position="696"/>
        <end position="727"/>
    </location>
</feature>
<dbReference type="Gene3D" id="1.20.1530.20">
    <property type="match status" value="1"/>
</dbReference>
<proteinExistence type="predicted"/>
<reference evidence="10 11" key="1">
    <citation type="submission" date="2018-06" db="EMBL/GenBank/DDBJ databases">
        <title>Comparative genomics reveals the genomic features of Rhizophagus irregularis, R. cerebriforme, R. diaphanum and Gigaspora rosea, and their symbiotic lifestyle signature.</title>
        <authorList>
            <person name="Morin E."/>
            <person name="San Clemente H."/>
            <person name="Chen E.C.H."/>
            <person name="De La Providencia I."/>
            <person name="Hainaut M."/>
            <person name="Kuo A."/>
            <person name="Kohler A."/>
            <person name="Murat C."/>
            <person name="Tang N."/>
            <person name="Roy S."/>
            <person name="Loubradou J."/>
            <person name="Henrissat B."/>
            <person name="Grigoriev I.V."/>
            <person name="Corradi N."/>
            <person name="Roux C."/>
            <person name="Martin F.M."/>
        </authorList>
    </citation>
    <scope>NUCLEOTIDE SEQUENCE [LARGE SCALE GENOMIC DNA]</scope>
    <source>
        <strain evidence="10 11">DAOM 227022</strain>
    </source>
</reference>
<name>A0A397SJB7_9GLOM</name>
<gene>
    <name evidence="10" type="ORF">C1645_698952</name>
</gene>
<organism evidence="10 11">
    <name type="scientific">Glomus cerebriforme</name>
    <dbReference type="NCBI Taxonomy" id="658196"/>
    <lineage>
        <taxon>Eukaryota</taxon>
        <taxon>Fungi</taxon>
        <taxon>Fungi incertae sedis</taxon>
        <taxon>Mucoromycota</taxon>
        <taxon>Glomeromycotina</taxon>
        <taxon>Glomeromycetes</taxon>
        <taxon>Glomerales</taxon>
        <taxon>Glomeraceae</taxon>
        <taxon>Glomus</taxon>
    </lineage>
</organism>
<dbReference type="AlphaFoldDB" id="A0A397SJB7"/>
<evidence type="ECO:0000256" key="3">
    <source>
        <dbReference type="ARBA" id="ARBA00022692"/>
    </source>
</evidence>
<feature type="transmembrane region" description="Helical" evidence="8">
    <location>
        <begin position="260"/>
        <end position="280"/>
    </location>
</feature>
<feature type="transmembrane region" description="Helical" evidence="8">
    <location>
        <begin position="122"/>
        <end position="145"/>
    </location>
</feature>
<keyword evidence="5" id="KW-0406">Ion transport</keyword>
<sequence>MSQPSTAKEQGGVLSGVMPTTYNANDPITLFIIQVIMIVFFTRILHLVLSRFRQPRVISEIIGGIILGPSVLGHIPGYMDTIFPVVSRPNLNLLSTLGLILFLFIVGVELNPTVLIKNARVALTISAAGIALPFALGIGVGYGLYHAMGNDYVSFSSFILFIGVAMSITAFPVLARILSELQLLRTPVGSTALAAGVGDDVAAWVLLALVVTIINASNSLVALYVFLLAIAWVLIVIFAIRPILLKLIVKTGSNDNGPTVTMMVITLSLVLISSFVTNIIGVHAIFGGFIIGVIIPHEGGFAVGITEKIEDLVNVLFLPIYFALSGIKTQIGLLNDGASWGWVILVIVVAMTGKITGATLAARFNKLAWRESLTIGVFMSCKGLVELIVLNIGLDAKVINDKVFVIMVAMALVTTIVTTPLATWLYPHEYQRKMELKRIGHSGPGDGSQVSDETISTKKNRLLIVLNKVEYLPPMMMLVQLLQPLSAFVKQQGEKDTSVLSKSSDSITVHVLRLVELTQRISTVMKINENEETLHDPIMNIFRTFGQLNFVKVKANLAVVAQQDFAQHVAERAEDTDANFVIIPWGGAGAIIDDPSNPFVGPKEKKETSPQVAHFTQEVFSEVSIRANVGVFVDRGLGVSSLTTSIENGISNISVRVFLPFFGGIDDREALSFVIQLLDHPNVSVNVLRIKKSSEPTENDAILKKNTFSTETEENNTQDNSEEPQRPSLIHKISSASAHILNSNDEREASDNADEELLTQTLKSRTGVVASNARINYTEILSSTPLQTAVNRAKEVVGRKDLIVVGRGRHEATFNHRTEFLDILKNLGDYGIDTHKILGDAAQAFLSGGVAASILVLQAKRTPNSPKLKEIA</sequence>
<evidence type="ECO:0000256" key="6">
    <source>
        <dbReference type="ARBA" id="ARBA00023136"/>
    </source>
</evidence>
<accession>A0A397SJB7</accession>
<feature type="compositionally biased region" description="Acidic residues" evidence="7">
    <location>
        <begin position="711"/>
        <end position="722"/>
    </location>
</feature>
<evidence type="ECO:0000256" key="1">
    <source>
        <dbReference type="ARBA" id="ARBA00004141"/>
    </source>
</evidence>
<feature type="transmembrane region" description="Helical" evidence="8">
    <location>
        <begin position="28"/>
        <end position="49"/>
    </location>
</feature>
<comment type="subcellular location">
    <subcellularLocation>
        <location evidence="1">Membrane</location>
        <topology evidence="1">Multi-pass membrane protein</topology>
    </subcellularLocation>
</comment>
<evidence type="ECO:0000256" key="8">
    <source>
        <dbReference type="SAM" id="Phobius"/>
    </source>
</evidence>
<dbReference type="GO" id="GO:0015297">
    <property type="term" value="F:antiporter activity"/>
    <property type="evidence" value="ECO:0007669"/>
    <property type="project" value="InterPro"/>
</dbReference>
<evidence type="ECO:0000259" key="9">
    <source>
        <dbReference type="Pfam" id="PF00999"/>
    </source>
</evidence>
<keyword evidence="2" id="KW-0813">Transport</keyword>
<dbReference type="PANTHER" id="PTHR32468:SF0">
    <property type="entry name" value="K(+)_H(+) ANTIPORTER 1"/>
    <property type="match status" value="1"/>
</dbReference>
<feature type="domain" description="Cation/H+ exchanger transmembrane" evidence="9">
    <location>
        <begin position="37"/>
        <end position="422"/>
    </location>
</feature>
<dbReference type="OrthoDB" id="2687058at2759"/>
<feature type="transmembrane region" description="Helical" evidence="8">
    <location>
        <begin position="286"/>
        <end position="305"/>
    </location>
</feature>
<feature type="transmembrane region" description="Helical" evidence="8">
    <location>
        <begin position="220"/>
        <end position="240"/>
    </location>
</feature>
<evidence type="ECO:0000313" key="11">
    <source>
        <dbReference type="Proteomes" id="UP000265703"/>
    </source>
</evidence>
<feature type="transmembrane region" description="Helical" evidence="8">
    <location>
        <begin position="404"/>
        <end position="426"/>
    </location>
</feature>
<dbReference type="Pfam" id="PF00999">
    <property type="entry name" value="Na_H_Exchanger"/>
    <property type="match status" value="1"/>
</dbReference>
<evidence type="ECO:0000256" key="5">
    <source>
        <dbReference type="ARBA" id="ARBA00023065"/>
    </source>
</evidence>
<evidence type="ECO:0000256" key="7">
    <source>
        <dbReference type="SAM" id="MobiDB-lite"/>
    </source>
</evidence>
<dbReference type="EMBL" id="QKYT01000519">
    <property type="protein sequence ID" value="RIA84077.1"/>
    <property type="molecule type" value="Genomic_DNA"/>
</dbReference>
<feature type="transmembrane region" description="Helical" evidence="8">
    <location>
        <begin position="340"/>
        <end position="361"/>
    </location>
</feature>
<comment type="caution">
    <text evidence="10">The sequence shown here is derived from an EMBL/GenBank/DDBJ whole genome shotgun (WGS) entry which is preliminary data.</text>
</comment>
<feature type="transmembrane region" description="Helical" evidence="8">
    <location>
        <begin position="191"/>
        <end position="214"/>
    </location>
</feature>
<dbReference type="GO" id="GO:1902600">
    <property type="term" value="P:proton transmembrane transport"/>
    <property type="evidence" value="ECO:0007669"/>
    <property type="project" value="InterPro"/>
</dbReference>
<dbReference type="InterPro" id="IPR038770">
    <property type="entry name" value="Na+/solute_symporter_sf"/>
</dbReference>
<dbReference type="PANTHER" id="PTHR32468">
    <property type="entry name" value="CATION/H + ANTIPORTER"/>
    <property type="match status" value="1"/>
</dbReference>
<feature type="transmembrane region" description="Helical" evidence="8">
    <location>
        <begin position="61"/>
        <end position="79"/>
    </location>
</feature>
<keyword evidence="4 8" id="KW-1133">Transmembrane helix</keyword>
<dbReference type="InterPro" id="IPR006153">
    <property type="entry name" value="Cation/H_exchanger_TM"/>
</dbReference>
<keyword evidence="11" id="KW-1185">Reference proteome</keyword>
<feature type="transmembrane region" description="Helical" evidence="8">
    <location>
        <begin position="312"/>
        <end position="334"/>
    </location>
</feature>
<dbReference type="Proteomes" id="UP000265703">
    <property type="component" value="Unassembled WGS sequence"/>
</dbReference>
<feature type="transmembrane region" description="Helical" evidence="8">
    <location>
        <begin position="91"/>
        <end position="110"/>
    </location>
</feature>